<dbReference type="EMBL" id="MT142298">
    <property type="protein sequence ID" value="QJA77718.1"/>
    <property type="molecule type" value="Genomic_DNA"/>
</dbReference>
<name>A0A6M3K7H6_9ZZZZ</name>
<proteinExistence type="predicted"/>
<protein>
    <submittedName>
        <fullName evidence="2">Uncharacterized protein</fullName>
    </submittedName>
</protein>
<organism evidence="2">
    <name type="scientific">viral metagenome</name>
    <dbReference type="NCBI Taxonomy" id="1070528"/>
    <lineage>
        <taxon>unclassified sequences</taxon>
        <taxon>metagenomes</taxon>
        <taxon>organismal metagenomes</taxon>
    </lineage>
</organism>
<sequence length="51" mass="6123">MQIENFDGLKTKKEYENHQSLLDEFLPALKDPKTKKITVWPNRAIPKKRRK</sequence>
<dbReference type="EMBL" id="MT141206">
    <property type="protein sequence ID" value="QJA56212.1"/>
    <property type="molecule type" value="Genomic_DNA"/>
</dbReference>
<evidence type="ECO:0000313" key="2">
    <source>
        <dbReference type="EMBL" id="QJA77718.1"/>
    </source>
</evidence>
<evidence type="ECO:0000313" key="1">
    <source>
        <dbReference type="EMBL" id="QJA56212.1"/>
    </source>
</evidence>
<gene>
    <name evidence="2" type="ORF">MM415A01235_0006</name>
    <name evidence="1" type="ORF">MM415B01897_0005</name>
</gene>
<reference evidence="2" key="1">
    <citation type="submission" date="2020-03" db="EMBL/GenBank/DDBJ databases">
        <title>The deep terrestrial virosphere.</title>
        <authorList>
            <person name="Holmfeldt K."/>
            <person name="Nilsson E."/>
            <person name="Simone D."/>
            <person name="Lopez-Fernandez M."/>
            <person name="Wu X."/>
            <person name="de Brujin I."/>
            <person name="Lundin D."/>
            <person name="Andersson A."/>
            <person name="Bertilsson S."/>
            <person name="Dopson M."/>
        </authorList>
    </citation>
    <scope>NUCLEOTIDE SEQUENCE</scope>
    <source>
        <strain evidence="2">MM415A01235</strain>
        <strain evidence="1">MM415B01897</strain>
    </source>
</reference>
<dbReference type="AlphaFoldDB" id="A0A6M3K7H6"/>
<accession>A0A6M3K7H6</accession>